<protein>
    <submittedName>
        <fullName evidence="2">DNA-binding protein</fullName>
    </submittedName>
</protein>
<dbReference type="AlphaFoldDB" id="A0A084UDF7"/>
<dbReference type="CDD" id="cd18683">
    <property type="entry name" value="PIN_VapC-like"/>
    <property type="match status" value="1"/>
</dbReference>
<evidence type="ECO:0000259" key="1">
    <source>
        <dbReference type="Pfam" id="PF01850"/>
    </source>
</evidence>
<dbReference type="STRING" id="472175.EL18_02034"/>
<dbReference type="RefSeq" id="WP_036482436.1">
    <property type="nucleotide sequence ID" value="NZ_JMQM01000001.1"/>
</dbReference>
<name>A0A084UDF7_9HYPH</name>
<organism evidence="2 3">
    <name type="scientific">Nitratireductor basaltis</name>
    <dbReference type="NCBI Taxonomy" id="472175"/>
    <lineage>
        <taxon>Bacteria</taxon>
        <taxon>Pseudomonadati</taxon>
        <taxon>Pseudomonadota</taxon>
        <taxon>Alphaproteobacteria</taxon>
        <taxon>Hyphomicrobiales</taxon>
        <taxon>Phyllobacteriaceae</taxon>
        <taxon>Nitratireductor</taxon>
    </lineage>
</organism>
<keyword evidence="2" id="KW-0238">DNA-binding</keyword>
<dbReference type="Proteomes" id="UP000053675">
    <property type="component" value="Unassembled WGS sequence"/>
</dbReference>
<accession>A0A084UDF7</accession>
<dbReference type="InterPro" id="IPR029060">
    <property type="entry name" value="PIN-like_dom_sf"/>
</dbReference>
<dbReference type="PANTHER" id="PTHR39664">
    <property type="match status" value="1"/>
</dbReference>
<dbReference type="InterPro" id="IPR002716">
    <property type="entry name" value="PIN_dom"/>
</dbReference>
<dbReference type="eggNOG" id="COG5611">
    <property type="taxonomic scope" value="Bacteria"/>
</dbReference>
<evidence type="ECO:0000313" key="2">
    <source>
        <dbReference type="EMBL" id="KFB10993.1"/>
    </source>
</evidence>
<sequence>MRVTADTNLLVRLVTRDDEAQAQTAYRLLSTAERVVITLPSLCEMVWVLRSIYRFSNQECATAVRTVTDPPNVVHDVSAVEAGIHLLDAGGDFADAAIARSGIDQGGDIFISFDRKAVAQLNSFGLPARDASEIA</sequence>
<dbReference type="EMBL" id="JMQM01000001">
    <property type="protein sequence ID" value="KFB10993.1"/>
    <property type="molecule type" value="Genomic_DNA"/>
</dbReference>
<dbReference type="OrthoDB" id="6637310at2"/>
<proteinExistence type="predicted"/>
<gene>
    <name evidence="2" type="ORF">EL18_02034</name>
</gene>
<feature type="domain" description="PIN" evidence="1">
    <location>
        <begin position="6"/>
        <end position="116"/>
    </location>
</feature>
<keyword evidence="3" id="KW-1185">Reference proteome</keyword>
<dbReference type="GO" id="GO:0003677">
    <property type="term" value="F:DNA binding"/>
    <property type="evidence" value="ECO:0007669"/>
    <property type="project" value="UniProtKB-KW"/>
</dbReference>
<comment type="caution">
    <text evidence="2">The sequence shown here is derived from an EMBL/GenBank/DDBJ whole genome shotgun (WGS) entry which is preliminary data.</text>
</comment>
<dbReference type="Pfam" id="PF01850">
    <property type="entry name" value="PIN"/>
    <property type="match status" value="1"/>
</dbReference>
<dbReference type="PANTHER" id="PTHR39664:SF2">
    <property type="entry name" value="NUCLEIC ACID-BINDING PROTEIN, CONTAINING PIN DOMAIN-RELATED"/>
    <property type="match status" value="1"/>
</dbReference>
<dbReference type="SUPFAM" id="SSF88723">
    <property type="entry name" value="PIN domain-like"/>
    <property type="match status" value="1"/>
</dbReference>
<dbReference type="Gene3D" id="3.40.50.1010">
    <property type="entry name" value="5'-nuclease"/>
    <property type="match status" value="1"/>
</dbReference>
<evidence type="ECO:0000313" key="3">
    <source>
        <dbReference type="Proteomes" id="UP000053675"/>
    </source>
</evidence>
<dbReference type="PATRIC" id="fig|472175.3.peg.2042"/>
<reference evidence="2 3" key="1">
    <citation type="submission" date="2014-05" db="EMBL/GenBank/DDBJ databases">
        <title>Draft Genome Sequence of Nitratireductor basaltis Strain UMTGB225, A Marine Bacterium Isolated from Green Barrel Tunicate.</title>
        <authorList>
            <person name="Gan H.Y."/>
        </authorList>
    </citation>
    <scope>NUCLEOTIDE SEQUENCE [LARGE SCALE GENOMIC DNA]</scope>
    <source>
        <strain evidence="2 3">UMTGB225</strain>
    </source>
</reference>